<evidence type="ECO:0000256" key="12">
    <source>
        <dbReference type="ARBA" id="ARBA00023264"/>
    </source>
</evidence>
<sequence length="303" mass="31824">MAFGRTVFIGNPAANNGAGAADIAALESLAQASAASFSSLEFIRTAGPGDAAARARAVEADLVVAVGGDGTIHEVVSGLMERPPADRASLGVIPCGNGNDFARTLGMPVGVAQAFPALLAAEERPLDVGLCNGVPFMQTLSFGLDAAIALGTHDRRARTGQTGTSLFVSEGIEQLLHHRDEYAFEAAFDGMAERGRMMMFAVQNGRTYGGGFDICPEAEPSDGMLDICYASAPLGLVPALLLFLRAKGGNHVGSRKMTFHRVRALDVAFDPSPPAQIDGERIESPRYRVHIEPAALSVLFARR</sequence>
<evidence type="ECO:0000256" key="3">
    <source>
        <dbReference type="ARBA" id="ARBA00022516"/>
    </source>
</evidence>
<dbReference type="STRING" id="649764.HMPREF0762_00304"/>
<comment type="cofactor">
    <cofactor evidence="1">
        <name>Mg(2+)</name>
        <dbReference type="ChEBI" id="CHEBI:18420"/>
    </cofactor>
</comment>
<dbReference type="SMART" id="SM00046">
    <property type="entry name" value="DAGKc"/>
    <property type="match status" value="1"/>
</dbReference>
<comment type="similarity">
    <text evidence="2">Belongs to the diacylglycerol/lipid kinase family.</text>
</comment>
<keyword evidence="5" id="KW-0479">Metal-binding</keyword>
<evidence type="ECO:0000256" key="4">
    <source>
        <dbReference type="ARBA" id="ARBA00022679"/>
    </source>
</evidence>
<dbReference type="GO" id="GO:0008654">
    <property type="term" value="P:phospholipid biosynthetic process"/>
    <property type="evidence" value="ECO:0007669"/>
    <property type="project" value="UniProtKB-KW"/>
</dbReference>
<dbReference type="Pfam" id="PF00781">
    <property type="entry name" value="DAGK_cat"/>
    <property type="match status" value="1"/>
</dbReference>
<evidence type="ECO:0000313" key="15">
    <source>
        <dbReference type="Proteomes" id="UP000006001"/>
    </source>
</evidence>
<dbReference type="PANTHER" id="PTHR12358">
    <property type="entry name" value="SPHINGOSINE KINASE"/>
    <property type="match status" value="1"/>
</dbReference>
<dbReference type="InterPro" id="IPR017438">
    <property type="entry name" value="ATP-NAD_kinase_N"/>
</dbReference>
<dbReference type="PROSITE" id="PS50146">
    <property type="entry name" value="DAGK"/>
    <property type="match status" value="1"/>
</dbReference>
<evidence type="ECO:0000256" key="8">
    <source>
        <dbReference type="ARBA" id="ARBA00022840"/>
    </source>
</evidence>
<dbReference type="RefSeq" id="WP_006361551.1">
    <property type="nucleotide sequence ID" value="NZ_GG700630.1"/>
</dbReference>
<dbReference type="Gene3D" id="2.60.200.40">
    <property type="match status" value="1"/>
</dbReference>
<keyword evidence="7 14" id="KW-0418">Kinase</keyword>
<dbReference type="Gene3D" id="3.40.50.10330">
    <property type="entry name" value="Probable inorganic polyphosphate/atp-NAD kinase, domain 1"/>
    <property type="match status" value="1"/>
</dbReference>
<dbReference type="NCBIfam" id="TIGR00147">
    <property type="entry name" value="YegS/Rv2252/BmrU family lipid kinase"/>
    <property type="match status" value="1"/>
</dbReference>
<gene>
    <name evidence="14" type="ORF">HMPREF0762_00304</name>
</gene>
<evidence type="ECO:0000313" key="14">
    <source>
        <dbReference type="EMBL" id="EEZ62211.1"/>
    </source>
</evidence>
<dbReference type="OrthoDB" id="142078at2"/>
<evidence type="ECO:0000256" key="7">
    <source>
        <dbReference type="ARBA" id="ARBA00022777"/>
    </source>
</evidence>
<keyword evidence="10" id="KW-0443">Lipid metabolism</keyword>
<dbReference type="PANTHER" id="PTHR12358:SF106">
    <property type="entry name" value="LIPID KINASE YEGS"/>
    <property type="match status" value="1"/>
</dbReference>
<proteinExistence type="inferred from homology"/>
<reference evidence="14" key="1">
    <citation type="submission" date="2009-10" db="EMBL/GenBank/DDBJ databases">
        <authorList>
            <person name="Weinstock G."/>
            <person name="Sodergren E."/>
            <person name="Clifton S."/>
            <person name="Fulton L."/>
            <person name="Fulton B."/>
            <person name="Courtney L."/>
            <person name="Fronick C."/>
            <person name="Harrison M."/>
            <person name="Strong C."/>
            <person name="Farmer C."/>
            <person name="Delahaunty K."/>
            <person name="Markovic C."/>
            <person name="Hall O."/>
            <person name="Minx P."/>
            <person name="Tomlinson C."/>
            <person name="Mitreva M."/>
            <person name="Nelson J."/>
            <person name="Hou S."/>
            <person name="Wollam A."/>
            <person name="Pepin K.H."/>
            <person name="Johnson M."/>
            <person name="Bhonagiri V."/>
            <person name="Nash W.E."/>
            <person name="Warren W."/>
            <person name="Chinwalla A."/>
            <person name="Mardis E.R."/>
            <person name="Wilson R.K."/>
        </authorList>
    </citation>
    <scope>NUCLEOTIDE SEQUENCE [LARGE SCALE GENOMIC DNA]</scope>
    <source>
        <strain evidence="14">ATCC 700122</strain>
    </source>
</reference>
<evidence type="ECO:0000256" key="9">
    <source>
        <dbReference type="ARBA" id="ARBA00022842"/>
    </source>
</evidence>
<evidence type="ECO:0000256" key="2">
    <source>
        <dbReference type="ARBA" id="ARBA00005983"/>
    </source>
</evidence>
<keyword evidence="4 14" id="KW-0808">Transferase</keyword>
<dbReference type="InterPro" id="IPR005218">
    <property type="entry name" value="Diacylglycerol/lipid_kinase"/>
</dbReference>
<dbReference type="HOGENOM" id="CLU_045532_1_2_11"/>
<dbReference type="GO" id="GO:0016301">
    <property type="term" value="F:kinase activity"/>
    <property type="evidence" value="ECO:0007669"/>
    <property type="project" value="UniProtKB-KW"/>
</dbReference>
<dbReference type="GeneID" id="85006963"/>
<feature type="domain" description="DAGKc" evidence="13">
    <location>
        <begin position="1"/>
        <end position="135"/>
    </location>
</feature>
<comment type="caution">
    <text evidence="14">The sequence shown here is derived from an EMBL/GenBank/DDBJ whole genome shotgun (WGS) entry which is preliminary data.</text>
</comment>
<keyword evidence="6" id="KW-0547">Nucleotide-binding</keyword>
<keyword evidence="8" id="KW-0067">ATP-binding</keyword>
<keyword evidence="9" id="KW-0460">Magnesium</keyword>
<keyword evidence="11" id="KW-0594">Phospholipid biosynthesis</keyword>
<dbReference type="GO" id="GO:0046872">
    <property type="term" value="F:metal ion binding"/>
    <property type="evidence" value="ECO:0007669"/>
    <property type="project" value="UniProtKB-KW"/>
</dbReference>
<dbReference type="GO" id="GO:0005524">
    <property type="term" value="F:ATP binding"/>
    <property type="evidence" value="ECO:0007669"/>
    <property type="project" value="UniProtKB-KW"/>
</dbReference>
<dbReference type="InterPro" id="IPR050187">
    <property type="entry name" value="Lipid_Phosphate_FormReg"/>
</dbReference>
<keyword evidence="3" id="KW-0444">Lipid biosynthesis</keyword>
<dbReference type="EMBL" id="ACUX02000004">
    <property type="protein sequence ID" value="EEZ62211.1"/>
    <property type="molecule type" value="Genomic_DNA"/>
</dbReference>
<keyword evidence="12" id="KW-1208">Phospholipid metabolism</keyword>
<dbReference type="InterPro" id="IPR016064">
    <property type="entry name" value="NAD/diacylglycerol_kinase_sf"/>
</dbReference>
<evidence type="ECO:0000256" key="11">
    <source>
        <dbReference type="ARBA" id="ARBA00023209"/>
    </source>
</evidence>
<organism evidence="14 15">
    <name type="scientific">Slackia exigua (strain ATCC 700122 / DSM 15923 / CIP 105133 / JCM 11022 / KCTC 5966 / S-7)</name>
    <dbReference type="NCBI Taxonomy" id="649764"/>
    <lineage>
        <taxon>Bacteria</taxon>
        <taxon>Bacillati</taxon>
        <taxon>Actinomycetota</taxon>
        <taxon>Coriobacteriia</taxon>
        <taxon>Eggerthellales</taxon>
        <taxon>Eggerthellaceae</taxon>
        <taxon>Slackia</taxon>
    </lineage>
</organism>
<evidence type="ECO:0000256" key="1">
    <source>
        <dbReference type="ARBA" id="ARBA00001946"/>
    </source>
</evidence>
<protein>
    <submittedName>
        <fullName evidence="14">Lipid kinase, YegS/Rv2252/BmrU family</fullName>
        <ecNumber evidence="14">2.7.1.-</ecNumber>
    </submittedName>
</protein>
<evidence type="ECO:0000259" key="13">
    <source>
        <dbReference type="PROSITE" id="PS50146"/>
    </source>
</evidence>
<dbReference type="InterPro" id="IPR045540">
    <property type="entry name" value="YegS/DAGK_C"/>
</dbReference>
<dbReference type="EC" id="2.7.1.-" evidence="14"/>
<accession>D0WES3</accession>
<dbReference type="Proteomes" id="UP000006001">
    <property type="component" value="Unassembled WGS sequence"/>
</dbReference>
<dbReference type="Pfam" id="PF19279">
    <property type="entry name" value="YegS_C"/>
    <property type="match status" value="1"/>
</dbReference>
<evidence type="ECO:0000256" key="5">
    <source>
        <dbReference type="ARBA" id="ARBA00022723"/>
    </source>
</evidence>
<dbReference type="eggNOG" id="COG1597">
    <property type="taxonomic scope" value="Bacteria"/>
</dbReference>
<dbReference type="GO" id="GO:0005886">
    <property type="term" value="C:plasma membrane"/>
    <property type="evidence" value="ECO:0007669"/>
    <property type="project" value="TreeGrafter"/>
</dbReference>
<name>D0WES3_SLAES</name>
<keyword evidence="15" id="KW-1185">Reference proteome</keyword>
<dbReference type="InterPro" id="IPR001206">
    <property type="entry name" value="Diacylglycerol_kinase_cat_dom"/>
</dbReference>
<dbReference type="SUPFAM" id="SSF111331">
    <property type="entry name" value="NAD kinase/diacylglycerol kinase-like"/>
    <property type="match status" value="1"/>
</dbReference>
<evidence type="ECO:0000256" key="6">
    <source>
        <dbReference type="ARBA" id="ARBA00022741"/>
    </source>
</evidence>
<evidence type="ECO:0000256" key="10">
    <source>
        <dbReference type="ARBA" id="ARBA00023098"/>
    </source>
</evidence>
<dbReference type="AlphaFoldDB" id="D0WES3"/>